<reference evidence="2" key="1">
    <citation type="submission" date="2008-12" db="EMBL/GenBank/DDBJ databases">
        <title>Annotation of Streptomyces ghanaensis ATCC 14672.</title>
        <authorList>
            <consortium name="The Broad Institute Genome Sequencing Platform"/>
            <consortium name="Broad Institute Microbial Sequencing Center"/>
            <person name="Fischbach M."/>
            <person name="Ward D."/>
            <person name="Young S."/>
            <person name="Kodira C.D."/>
            <person name="Zeng Q."/>
            <person name="Koehrsen M."/>
            <person name="Godfrey P."/>
            <person name="Alvarado L."/>
            <person name="Berlin A.M."/>
            <person name="Borenstein D."/>
            <person name="Chen Z."/>
            <person name="Engels R."/>
            <person name="Freedman E."/>
            <person name="Gellesch M."/>
            <person name="Goldberg J."/>
            <person name="Griggs A."/>
            <person name="Gujja S."/>
            <person name="Heiman D.I."/>
            <person name="Hepburn T.A."/>
            <person name="Howarth C."/>
            <person name="Jen D."/>
            <person name="Larson L."/>
            <person name="Lewis B."/>
            <person name="Mehta T."/>
            <person name="Park D."/>
            <person name="Pearson M."/>
            <person name="Roberts A."/>
            <person name="Saif S."/>
            <person name="Shea T.D."/>
            <person name="Shenoy N."/>
            <person name="Sisk P."/>
            <person name="Stolte C."/>
            <person name="Sykes S.N."/>
            <person name="Walk T."/>
            <person name="White J."/>
            <person name="Yandava C."/>
            <person name="Straight P."/>
            <person name="Clardy J."/>
            <person name="Hung D."/>
            <person name="Kolter R."/>
            <person name="Mekalanos J."/>
            <person name="Walker S."/>
            <person name="Walsh C.T."/>
            <person name="Wieland B.L.C."/>
            <person name="Ilzarbe M."/>
            <person name="Galagan J."/>
            <person name="Nusbaum C."/>
            <person name="Birren B."/>
        </authorList>
    </citation>
    <scope>NUCLEOTIDE SEQUENCE [LARGE SCALE GENOMIC DNA]</scope>
    <source>
        <strain evidence="2">ATCC 14672 / DSM 40746 / JCM 4963 / KCTC 9882 / NRRL B-12104 / FH 1290</strain>
    </source>
</reference>
<organism evidence="1 2">
    <name type="scientific">Streptomyces viridosporus (strain ATCC 14672 / DSM 40746 / JCM 4963 / KCTC 9882 / NRRL B-12104 / FH 1290)</name>
    <name type="common">Streptomyces ghanaensis</name>
    <dbReference type="NCBI Taxonomy" id="566461"/>
    <lineage>
        <taxon>Bacteria</taxon>
        <taxon>Bacillati</taxon>
        <taxon>Actinomycetota</taxon>
        <taxon>Actinomycetes</taxon>
        <taxon>Kitasatosporales</taxon>
        <taxon>Streptomycetaceae</taxon>
        <taxon>Streptomyces</taxon>
    </lineage>
</organism>
<dbReference type="eggNOG" id="ENOG503068J">
    <property type="taxonomic scope" value="Bacteria"/>
</dbReference>
<accession>D5ZTV9</accession>
<protein>
    <submittedName>
        <fullName evidence="1">Uncharacterized protein</fullName>
    </submittedName>
</protein>
<dbReference type="Proteomes" id="UP000003824">
    <property type="component" value="Unassembled WGS sequence"/>
</dbReference>
<sequence length="66" mass="7231">MLLRKEVIQPHLPVRLPCYDFVPIASPTFDGSLPRGVGPPASGVTDFRDVTGGVYRPGKRIHSQQC</sequence>
<proteinExistence type="predicted"/>
<name>D5ZTV9_STRV1</name>
<gene>
    <name evidence="1" type="ORF">SSFG_05975</name>
</gene>
<evidence type="ECO:0000313" key="1">
    <source>
        <dbReference type="EMBL" id="EFE70732.2"/>
    </source>
</evidence>
<dbReference type="AntiFam" id="ANF00029">
    <property type="entry name" value="Antisense to 16S rRNA"/>
</dbReference>
<evidence type="ECO:0000313" key="2">
    <source>
        <dbReference type="Proteomes" id="UP000003824"/>
    </source>
</evidence>
<dbReference type="EMBL" id="DS999641">
    <property type="protein sequence ID" value="EFE70732.2"/>
    <property type="molecule type" value="Genomic_DNA"/>
</dbReference>
<dbReference type="AlphaFoldDB" id="D5ZTV9"/>